<dbReference type="RefSeq" id="WP_251640474.1">
    <property type="nucleotide sequence ID" value="NZ_JAVDTR010000007.1"/>
</dbReference>
<dbReference type="InterPro" id="IPR011251">
    <property type="entry name" value="Luciferase-like_dom"/>
</dbReference>
<keyword evidence="4 8" id="KW-0503">Monooxygenase</keyword>
<reference evidence="8" key="1">
    <citation type="submission" date="2023-07" db="EMBL/GenBank/DDBJ databases">
        <title>Sorghum-associated microbial communities from plants grown in Nebraska, USA.</title>
        <authorList>
            <person name="Schachtman D."/>
        </authorList>
    </citation>
    <scope>NUCLEOTIDE SEQUENCE</scope>
    <source>
        <strain evidence="8">BE80</strain>
    </source>
</reference>
<dbReference type="PANTHER" id="PTHR30011">
    <property type="entry name" value="ALKANESULFONATE MONOOXYGENASE-RELATED"/>
    <property type="match status" value="1"/>
</dbReference>
<feature type="binding site" evidence="6">
    <location>
        <position position="58"/>
    </location>
    <ligand>
        <name>FMN</name>
        <dbReference type="ChEBI" id="CHEBI:58210"/>
    </ligand>
</feature>
<dbReference type="SUPFAM" id="SSF51679">
    <property type="entry name" value="Bacterial luciferase-like"/>
    <property type="match status" value="1"/>
</dbReference>
<comment type="similarity">
    <text evidence="5">Belongs to the NtaA/SnaA/DszA monooxygenase family.</text>
</comment>
<dbReference type="Proteomes" id="UP001254832">
    <property type="component" value="Unassembled WGS sequence"/>
</dbReference>
<evidence type="ECO:0000256" key="2">
    <source>
        <dbReference type="ARBA" id="ARBA00022643"/>
    </source>
</evidence>
<keyword evidence="2 6" id="KW-0288">FMN</keyword>
<evidence type="ECO:0000313" key="8">
    <source>
        <dbReference type="EMBL" id="MDR6724362.1"/>
    </source>
</evidence>
<comment type="caution">
    <text evidence="8">The sequence shown here is derived from an EMBL/GenBank/DDBJ whole genome shotgun (WGS) entry which is preliminary data.</text>
</comment>
<dbReference type="InterPro" id="IPR016215">
    <property type="entry name" value="NTA_MOA"/>
</dbReference>
<dbReference type="PIRSF" id="PIRSF000337">
    <property type="entry name" value="NTA_MOA"/>
    <property type="match status" value="1"/>
</dbReference>
<gene>
    <name evidence="8" type="ORF">J2W91_002830</name>
</gene>
<dbReference type="EMBL" id="JAVDTR010000007">
    <property type="protein sequence ID" value="MDR6724362.1"/>
    <property type="molecule type" value="Genomic_DNA"/>
</dbReference>
<proteinExistence type="inferred from homology"/>
<dbReference type="AlphaFoldDB" id="A0AAP5H1V2"/>
<accession>A0AAP5H1V2</accession>
<evidence type="ECO:0000313" key="9">
    <source>
        <dbReference type="Proteomes" id="UP001254832"/>
    </source>
</evidence>
<dbReference type="GO" id="GO:0016705">
    <property type="term" value="F:oxidoreductase activity, acting on paired donors, with incorporation or reduction of molecular oxygen"/>
    <property type="evidence" value="ECO:0007669"/>
    <property type="project" value="InterPro"/>
</dbReference>
<feature type="domain" description="Luciferase-like" evidence="7">
    <location>
        <begin position="28"/>
        <end position="382"/>
    </location>
</feature>
<protein>
    <submittedName>
        <fullName evidence="8">FMN-dependent oxidoreductase (Nitrilotriacetate monooxygenase family)</fullName>
    </submittedName>
</protein>
<evidence type="ECO:0000256" key="3">
    <source>
        <dbReference type="ARBA" id="ARBA00023002"/>
    </source>
</evidence>
<name>A0AAP5H1V2_PAEAM</name>
<keyword evidence="3" id="KW-0560">Oxidoreductase</keyword>
<evidence type="ECO:0000256" key="6">
    <source>
        <dbReference type="PIRSR" id="PIRSR000337-1"/>
    </source>
</evidence>
<dbReference type="Pfam" id="PF00296">
    <property type="entry name" value="Bac_luciferase"/>
    <property type="match status" value="1"/>
</dbReference>
<dbReference type="GO" id="GO:0004497">
    <property type="term" value="F:monooxygenase activity"/>
    <property type="evidence" value="ECO:0007669"/>
    <property type="project" value="UniProtKB-KW"/>
</dbReference>
<dbReference type="NCBIfam" id="TIGR03860">
    <property type="entry name" value="FMN_nitrolo"/>
    <property type="match status" value="1"/>
</dbReference>
<feature type="binding site" evidence="6">
    <location>
        <position position="95"/>
    </location>
    <ligand>
        <name>FMN</name>
        <dbReference type="ChEBI" id="CHEBI:58210"/>
    </ligand>
</feature>
<evidence type="ECO:0000256" key="4">
    <source>
        <dbReference type="ARBA" id="ARBA00023033"/>
    </source>
</evidence>
<evidence type="ECO:0000256" key="5">
    <source>
        <dbReference type="ARBA" id="ARBA00033748"/>
    </source>
</evidence>
<dbReference type="InterPro" id="IPR051260">
    <property type="entry name" value="Diverse_substr_monoxygenases"/>
</dbReference>
<dbReference type="Gene3D" id="3.20.20.30">
    <property type="entry name" value="Luciferase-like domain"/>
    <property type="match status" value="1"/>
</dbReference>
<feature type="binding site" evidence="6">
    <location>
        <position position="219"/>
    </location>
    <ligand>
        <name>FMN</name>
        <dbReference type="ChEBI" id="CHEBI:58210"/>
    </ligand>
</feature>
<dbReference type="InterPro" id="IPR036661">
    <property type="entry name" value="Luciferase-like_sf"/>
</dbReference>
<feature type="binding site" evidence="6">
    <location>
        <position position="148"/>
    </location>
    <ligand>
        <name>FMN</name>
        <dbReference type="ChEBI" id="CHEBI:58210"/>
    </ligand>
</feature>
<evidence type="ECO:0000256" key="1">
    <source>
        <dbReference type="ARBA" id="ARBA00022630"/>
    </source>
</evidence>
<sequence length="447" mass="49713">MKTKHMTIGVAMADFYGSHPNAWRSEETDPLTYINIDEQIKYAKIAENGGLDYIFMPDRVFLHLGFTGIVNFPIDSIVQLSAIAAHTKHIGLIPTLSTSFNEPYTIARQLRALDLISKGRVGWQVVPSFEPHAFANYGQSVPNSTDKYERLHEVVQITQALWGSWKKEAGEPNQETGVFLNNEYIQPINLQGKYVGARGPLQAPPSPQGQPILVMPAASNSGIQPAGMYADAIIGMPNTIKESVRLREIFRSAAQDAGRNADEIKFMTFFTFGLGKTRREALDRRRAMENPEDLPERLRHLSMLLGVPLSESAVDEPLTSNQLRALQQNPHVNKSTQAIRLAKEGYSPLDIIAHGVLDNTPGVVGTAEDVADYLEEWFEAGAADSFVIIADRLSDALSDFVNQVIPVLQERGLRPENYMGNTLRENMNLDYQLGVDPRILNESDQIK</sequence>
<evidence type="ECO:0000259" key="7">
    <source>
        <dbReference type="Pfam" id="PF00296"/>
    </source>
</evidence>
<organism evidence="8 9">
    <name type="scientific">Paenibacillus amylolyticus</name>
    <dbReference type="NCBI Taxonomy" id="1451"/>
    <lineage>
        <taxon>Bacteria</taxon>
        <taxon>Bacillati</taxon>
        <taxon>Bacillota</taxon>
        <taxon>Bacilli</taxon>
        <taxon>Bacillales</taxon>
        <taxon>Paenibacillaceae</taxon>
        <taxon>Paenibacillus</taxon>
    </lineage>
</organism>
<dbReference type="PANTHER" id="PTHR30011:SF16">
    <property type="entry name" value="C2H2 FINGER DOMAIN TRANSCRIPTION FACTOR (EUROFUNG)-RELATED"/>
    <property type="match status" value="1"/>
</dbReference>
<keyword evidence="1 6" id="KW-0285">Flavoprotein</keyword>